<dbReference type="GO" id="GO:0016787">
    <property type="term" value="F:hydrolase activity"/>
    <property type="evidence" value="ECO:0007669"/>
    <property type="project" value="UniProtKB-KW"/>
</dbReference>
<dbReference type="PANTHER" id="PTHR37984">
    <property type="entry name" value="PROTEIN CBG26694"/>
    <property type="match status" value="1"/>
</dbReference>
<sequence>MSPVVLAKKSDGTMRFCIDYRKLNENTVRKQYQICHMDDLLCEINNGTILGKLDLESAYLQIALKESDKYKSGFITNQGCFEWNVMPFGLINAPFTFQRIINTVIKDAIGKFVVTYLDDILIYSRNKDEHLKHLEWVFKQLDLYGLKLNIKKCEFLKDKVRFLGFEVSAGRICIPDESKKEAVDFKLPENQRDLRSFLGFITFFKRFIPNFSAKADCLYGLLKKDTLLSFGDKHLRAFDTIKRDIQQSKSLWLPDLSKEFTIYTDASNIGLGAVLTQIQNGQVVPVLWSSKRLLPREKNYTLTEKESLGVIWALDQYKPYLHKKFVICNDHQALKWLLGQKEPKERLARWIMKLSAYDYEFKFISGKDNTFADLLSSGTIHLKTISAVEQEIPDELSDAEKQELILRAHIATAHGSREPVFLYLRNYSRWKGMRADITEFISRCSVCNLYNKNDQKLETTRTTLEDPFFKIGIDVIEPLPKDELGFRYIVAATDYTSRWAEVMPLKNKSKENIA</sequence>
<dbReference type="CDD" id="cd09274">
    <property type="entry name" value="RNase_HI_RT_Ty3"/>
    <property type="match status" value="1"/>
</dbReference>
<dbReference type="InterPro" id="IPR043128">
    <property type="entry name" value="Rev_trsase/Diguanyl_cyclase"/>
</dbReference>
<feature type="domain" description="Reverse transcriptase" evidence="7">
    <location>
        <begin position="1"/>
        <end position="167"/>
    </location>
</feature>
<comment type="caution">
    <text evidence="8">The sequence shown here is derived from an EMBL/GenBank/DDBJ whole genome shotgun (WGS) entry which is preliminary data.</text>
</comment>
<dbReference type="EMBL" id="LGUB01000402">
    <property type="protein sequence ID" value="KRH93282.1"/>
    <property type="molecule type" value="Genomic_DNA"/>
</dbReference>
<keyword evidence="3" id="KW-0540">Nuclease</keyword>
<evidence type="ECO:0000313" key="9">
    <source>
        <dbReference type="Proteomes" id="UP000051530"/>
    </source>
</evidence>
<dbReference type="InterPro" id="IPR000477">
    <property type="entry name" value="RT_dom"/>
</dbReference>
<dbReference type="InterPro" id="IPR041373">
    <property type="entry name" value="RT_RNaseH"/>
</dbReference>
<keyword evidence="5" id="KW-0378">Hydrolase</keyword>
<dbReference type="InterPro" id="IPR041588">
    <property type="entry name" value="Integrase_H2C2"/>
</dbReference>
<keyword evidence="9" id="KW-1185">Reference proteome</keyword>
<organism evidence="8 9">
    <name type="scientific">Pseudoloma neurophilia</name>
    <dbReference type="NCBI Taxonomy" id="146866"/>
    <lineage>
        <taxon>Eukaryota</taxon>
        <taxon>Fungi</taxon>
        <taxon>Fungi incertae sedis</taxon>
        <taxon>Microsporidia</taxon>
        <taxon>Pseudoloma</taxon>
    </lineage>
</organism>
<feature type="non-terminal residue" evidence="8">
    <location>
        <position position="514"/>
    </location>
</feature>
<keyword evidence="2" id="KW-0548">Nucleotidyltransferase</keyword>
<dbReference type="AlphaFoldDB" id="A0A0R0LV69"/>
<evidence type="ECO:0000313" key="8">
    <source>
        <dbReference type="EMBL" id="KRH93282.1"/>
    </source>
</evidence>
<dbReference type="FunFam" id="3.30.70.270:FF:000020">
    <property type="entry name" value="Transposon Tf2-6 polyprotein-like Protein"/>
    <property type="match status" value="1"/>
</dbReference>
<dbReference type="VEuPathDB" id="MicrosporidiaDB:M153_11670001704"/>
<dbReference type="OrthoDB" id="2194544at2759"/>
<keyword evidence="1" id="KW-0808">Transferase</keyword>
<dbReference type="InterPro" id="IPR036397">
    <property type="entry name" value="RNaseH_sf"/>
</dbReference>
<dbReference type="Pfam" id="PF17921">
    <property type="entry name" value="Integrase_H2C2"/>
    <property type="match status" value="1"/>
</dbReference>
<evidence type="ECO:0000256" key="1">
    <source>
        <dbReference type="ARBA" id="ARBA00022679"/>
    </source>
</evidence>
<dbReference type="GO" id="GO:0003676">
    <property type="term" value="F:nucleic acid binding"/>
    <property type="evidence" value="ECO:0007669"/>
    <property type="project" value="InterPro"/>
</dbReference>
<gene>
    <name evidence="8" type="ORF">M153_11670001704</name>
</gene>
<keyword evidence="6" id="KW-0695">RNA-directed DNA polymerase</keyword>
<evidence type="ECO:0000259" key="7">
    <source>
        <dbReference type="PROSITE" id="PS50878"/>
    </source>
</evidence>
<dbReference type="Gene3D" id="3.30.420.10">
    <property type="entry name" value="Ribonuclease H-like superfamily/Ribonuclease H"/>
    <property type="match status" value="1"/>
</dbReference>
<name>A0A0R0LV69_9MICR</name>
<dbReference type="GO" id="GO:0004519">
    <property type="term" value="F:endonuclease activity"/>
    <property type="evidence" value="ECO:0007669"/>
    <property type="project" value="UniProtKB-KW"/>
</dbReference>
<dbReference type="Pfam" id="PF00078">
    <property type="entry name" value="RVT_1"/>
    <property type="match status" value="1"/>
</dbReference>
<dbReference type="InterPro" id="IPR043502">
    <property type="entry name" value="DNA/RNA_pol_sf"/>
</dbReference>
<dbReference type="InterPro" id="IPR050951">
    <property type="entry name" value="Retrovirus_Pol_polyprotein"/>
</dbReference>
<dbReference type="Gene3D" id="3.30.70.270">
    <property type="match status" value="2"/>
</dbReference>
<evidence type="ECO:0000256" key="5">
    <source>
        <dbReference type="ARBA" id="ARBA00022801"/>
    </source>
</evidence>
<evidence type="ECO:0000256" key="3">
    <source>
        <dbReference type="ARBA" id="ARBA00022722"/>
    </source>
</evidence>
<evidence type="ECO:0000256" key="6">
    <source>
        <dbReference type="ARBA" id="ARBA00022918"/>
    </source>
</evidence>
<dbReference type="GO" id="GO:0003964">
    <property type="term" value="F:RNA-directed DNA polymerase activity"/>
    <property type="evidence" value="ECO:0007669"/>
    <property type="project" value="UniProtKB-KW"/>
</dbReference>
<dbReference type="PANTHER" id="PTHR37984:SF5">
    <property type="entry name" value="PROTEIN NYNRIN-LIKE"/>
    <property type="match status" value="1"/>
</dbReference>
<dbReference type="Gene3D" id="1.10.340.70">
    <property type="match status" value="1"/>
</dbReference>
<dbReference type="CDD" id="cd01647">
    <property type="entry name" value="RT_LTR"/>
    <property type="match status" value="1"/>
</dbReference>
<reference evidence="8 9" key="1">
    <citation type="submission" date="2015-07" db="EMBL/GenBank/DDBJ databases">
        <title>The genome of Pseudoloma neurophilia, a relevant intracellular parasite of the zebrafish.</title>
        <authorList>
            <person name="Ndikumana S."/>
            <person name="Pelin A."/>
            <person name="Sanders J."/>
            <person name="Corradi N."/>
        </authorList>
    </citation>
    <scope>NUCLEOTIDE SEQUENCE [LARGE SCALE GENOMIC DNA]</scope>
    <source>
        <strain evidence="8 9">MK1</strain>
    </source>
</reference>
<evidence type="ECO:0000256" key="2">
    <source>
        <dbReference type="ARBA" id="ARBA00022695"/>
    </source>
</evidence>
<dbReference type="Pfam" id="PF17917">
    <property type="entry name" value="RT_RNaseH"/>
    <property type="match status" value="1"/>
</dbReference>
<proteinExistence type="predicted"/>
<keyword evidence="4" id="KW-0255">Endonuclease</keyword>
<dbReference type="Gene3D" id="3.10.10.10">
    <property type="entry name" value="HIV Type 1 Reverse Transcriptase, subunit A, domain 1"/>
    <property type="match status" value="1"/>
</dbReference>
<accession>A0A0R0LV69</accession>
<dbReference type="Proteomes" id="UP000051530">
    <property type="component" value="Unassembled WGS sequence"/>
</dbReference>
<evidence type="ECO:0000256" key="4">
    <source>
        <dbReference type="ARBA" id="ARBA00022759"/>
    </source>
</evidence>
<dbReference type="PROSITE" id="PS50878">
    <property type="entry name" value="RT_POL"/>
    <property type="match status" value="1"/>
</dbReference>
<dbReference type="SUPFAM" id="SSF56672">
    <property type="entry name" value="DNA/RNA polymerases"/>
    <property type="match status" value="1"/>
</dbReference>
<protein>
    <submittedName>
        <fullName evidence="8">LTR retrotransposon</fullName>
    </submittedName>
</protein>